<evidence type="ECO:0000256" key="5">
    <source>
        <dbReference type="PROSITE-ProRule" id="PRU01091"/>
    </source>
</evidence>
<dbReference type="Pfam" id="PF00486">
    <property type="entry name" value="Trans_reg_C"/>
    <property type="match status" value="1"/>
</dbReference>
<dbReference type="RefSeq" id="WP_041864788.1">
    <property type="nucleotide sequence ID" value="NZ_MIPT01000001.1"/>
</dbReference>
<dbReference type="CDD" id="cd00383">
    <property type="entry name" value="trans_reg_C"/>
    <property type="match status" value="1"/>
</dbReference>
<keyword evidence="9" id="KW-1185">Reference proteome</keyword>
<feature type="domain" description="Response regulatory" evidence="6">
    <location>
        <begin position="2"/>
        <end position="117"/>
    </location>
</feature>
<dbReference type="SMART" id="SM00448">
    <property type="entry name" value="REC"/>
    <property type="match status" value="1"/>
</dbReference>
<dbReference type="Gene3D" id="3.40.50.2300">
    <property type="match status" value="1"/>
</dbReference>
<feature type="modified residue" description="4-aspartylphosphate" evidence="4">
    <location>
        <position position="51"/>
    </location>
</feature>
<dbReference type="GO" id="GO:0000976">
    <property type="term" value="F:transcription cis-regulatory region binding"/>
    <property type="evidence" value="ECO:0007669"/>
    <property type="project" value="TreeGrafter"/>
</dbReference>
<dbReference type="PROSITE" id="PS51755">
    <property type="entry name" value="OMPR_PHOB"/>
    <property type="match status" value="1"/>
</dbReference>
<name>A0A1S1HI09_9SPHN</name>
<evidence type="ECO:0000256" key="3">
    <source>
        <dbReference type="ARBA" id="ARBA00023125"/>
    </source>
</evidence>
<reference evidence="8 9" key="1">
    <citation type="submission" date="2016-09" db="EMBL/GenBank/DDBJ databases">
        <title>Metabolic pathway, cell adaptation mechanisms and a novel monoxygenase revealed through proteogenomic-transcription analysis of a Sphingomonas haloaromaticamans strain degrading the fungicide ortho-phenylphenol.</title>
        <authorList>
            <person name="Perruchon C."/>
            <person name="Papadopoulou E.S."/>
            <person name="Rousidou C."/>
            <person name="Vasileiadis S."/>
            <person name="Tanou G."/>
            <person name="Amoutzias G."/>
            <person name="Molassiotis A."/>
            <person name="Karpouzas D.G."/>
        </authorList>
    </citation>
    <scope>NUCLEOTIDE SEQUENCE [LARGE SCALE GENOMIC DNA]</scope>
    <source>
        <strain evidence="8 9">P3</strain>
    </source>
</reference>
<gene>
    <name evidence="8" type="primary">regX3</name>
    <name evidence="8" type="ORF">BHE75_03106</name>
</gene>
<accession>A0A1S1HI09</accession>
<proteinExistence type="predicted"/>
<evidence type="ECO:0000313" key="8">
    <source>
        <dbReference type="EMBL" id="OHT21101.1"/>
    </source>
</evidence>
<organism evidence="8 9">
    <name type="scientific">Edaphosphingomonas haloaromaticamans</name>
    <dbReference type="NCBI Taxonomy" id="653954"/>
    <lineage>
        <taxon>Bacteria</taxon>
        <taxon>Pseudomonadati</taxon>
        <taxon>Pseudomonadota</taxon>
        <taxon>Alphaproteobacteria</taxon>
        <taxon>Sphingomonadales</taxon>
        <taxon>Rhizorhabdaceae</taxon>
        <taxon>Edaphosphingomonas</taxon>
    </lineage>
</organism>
<dbReference type="InterPro" id="IPR001867">
    <property type="entry name" value="OmpR/PhoB-type_DNA-bd"/>
</dbReference>
<evidence type="ECO:0000256" key="1">
    <source>
        <dbReference type="ARBA" id="ARBA00022553"/>
    </source>
</evidence>
<evidence type="ECO:0000259" key="7">
    <source>
        <dbReference type="PROSITE" id="PS51755"/>
    </source>
</evidence>
<evidence type="ECO:0000256" key="2">
    <source>
        <dbReference type="ARBA" id="ARBA00023012"/>
    </source>
</evidence>
<dbReference type="Pfam" id="PF00072">
    <property type="entry name" value="Response_reg"/>
    <property type="match status" value="1"/>
</dbReference>
<dbReference type="SUPFAM" id="SSF52172">
    <property type="entry name" value="CheY-like"/>
    <property type="match status" value="1"/>
</dbReference>
<dbReference type="GO" id="GO:0000156">
    <property type="term" value="F:phosphorelay response regulator activity"/>
    <property type="evidence" value="ECO:0007669"/>
    <property type="project" value="TreeGrafter"/>
</dbReference>
<dbReference type="InterPro" id="IPR039420">
    <property type="entry name" value="WalR-like"/>
</dbReference>
<dbReference type="InterPro" id="IPR036388">
    <property type="entry name" value="WH-like_DNA-bd_sf"/>
</dbReference>
<protein>
    <submittedName>
        <fullName evidence="8">Sensory transduction protein regX3</fullName>
    </submittedName>
</protein>
<dbReference type="PANTHER" id="PTHR48111:SF40">
    <property type="entry name" value="PHOSPHATE REGULON TRANSCRIPTIONAL REGULATORY PROTEIN PHOB"/>
    <property type="match status" value="1"/>
</dbReference>
<evidence type="ECO:0000256" key="4">
    <source>
        <dbReference type="PROSITE-ProRule" id="PRU00169"/>
    </source>
</evidence>
<dbReference type="Proteomes" id="UP000179467">
    <property type="component" value="Unassembled WGS sequence"/>
</dbReference>
<keyword evidence="2" id="KW-0902">Two-component regulatory system</keyword>
<dbReference type="SMART" id="SM00862">
    <property type="entry name" value="Trans_reg_C"/>
    <property type="match status" value="1"/>
</dbReference>
<dbReference type="CDD" id="cd17574">
    <property type="entry name" value="REC_OmpR"/>
    <property type="match status" value="1"/>
</dbReference>
<evidence type="ECO:0000259" key="6">
    <source>
        <dbReference type="PROSITE" id="PS50110"/>
    </source>
</evidence>
<dbReference type="PANTHER" id="PTHR48111">
    <property type="entry name" value="REGULATOR OF RPOS"/>
    <property type="match status" value="1"/>
</dbReference>
<dbReference type="GO" id="GO:0005829">
    <property type="term" value="C:cytosol"/>
    <property type="evidence" value="ECO:0007669"/>
    <property type="project" value="TreeGrafter"/>
</dbReference>
<dbReference type="InterPro" id="IPR001789">
    <property type="entry name" value="Sig_transdc_resp-reg_receiver"/>
</dbReference>
<sequence length="233" mass="26299">MRIGILDDEPTLASHVEAILTAAGHSCMIFNSGRRLLNVLHHETFDLLILDWNVPDFSGLNILGWMKEHIEKYPPVILLTSRSTEEDIVDGLRAGADDYIVKPVQAAILVARVEAALRRAYPAPPPANIETFDDYVFDLGQERVTHAGRPVAMTAKEFLLALLLFRNMHRALSRAYIFEALWGRSPDLPTRTLDAHVSKIRSKLNLRPENGYRLAPVYAYGYRLEKLLREISG</sequence>
<dbReference type="InterPro" id="IPR011006">
    <property type="entry name" value="CheY-like_superfamily"/>
</dbReference>
<keyword evidence="3 5" id="KW-0238">DNA-binding</keyword>
<comment type="caution">
    <text evidence="8">The sequence shown here is derived from an EMBL/GenBank/DDBJ whole genome shotgun (WGS) entry which is preliminary data.</text>
</comment>
<evidence type="ECO:0000313" key="9">
    <source>
        <dbReference type="Proteomes" id="UP000179467"/>
    </source>
</evidence>
<dbReference type="EMBL" id="MIPT01000001">
    <property type="protein sequence ID" value="OHT21101.1"/>
    <property type="molecule type" value="Genomic_DNA"/>
</dbReference>
<dbReference type="Gene3D" id="6.10.250.690">
    <property type="match status" value="1"/>
</dbReference>
<dbReference type="AlphaFoldDB" id="A0A1S1HI09"/>
<dbReference type="PROSITE" id="PS50110">
    <property type="entry name" value="RESPONSE_REGULATORY"/>
    <property type="match status" value="1"/>
</dbReference>
<dbReference type="OrthoDB" id="9802426at2"/>
<feature type="domain" description="OmpR/PhoB-type" evidence="7">
    <location>
        <begin position="127"/>
        <end position="226"/>
    </location>
</feature>
<dbReference type="GO" id="GO:0006355">
    <property type="term" value="P:regulation of DNA-templated transcription"/>
    <property type="evidence" value="ECO:0007669"/>
    <property type="project" value="InterPro"/>
</dbReference>
<dbReference type="GO" id="GO:0032993">
    <property type="term" value="C:protein-DNA complex"/>
    <property type="evidence" value="ECO:0007669"/>
    <property type="project" value="TreeGrafter"/>
</dbReference>
<keyword evidence="1 4" id="KW-0597">Phosphoprotein</keyword>
<dbReference type="Gene3D" id="1.10.10.10">
    <property type="entry name" value="Winged helix-like DNA-binding domain superfamily/Winged helix DNA-binding domain"/>
    <property type="match status" value="1"/>
</dbReference>
<feature type="DNA-binding region" description="OmpR/PhoB-type" evidence="5">
    <location>
        <begin position="127"/>
        <end position="226"/>
    </location>
</feature>